<sequence length="244" mass="27744">MNSFVLCLLTVVAFGSCLKLPSSFKKCDRKRTDFNQCLSEAIYGALRILDKPLPSHGLPSLFDVEFPDVVNVFGNRTYGLLQKYDQFRFIGLSKPENIKAKLDFGPLTSTLTIEAIYSQVTLESEVEAQGTIVLLPVNVITPVEYTLVDPTFTFSFELEEYDKSTTYFRVIDSKLDMQLEGIKFGFKQLFSNEILNEEFNSAMSAKWRPLFAHFKQFVAIFAPRFGTIFNDFLKKVPVAELFDG</sequence>
<dbReference type="Proteomes" id="UP001168821">
    <property type="component" value="Unassembled WGS sequence"/>
</dbReference>
<evidence type="ECO:0008006" key="4">
    <source>
        <dbReference type="Google" id="ProtNLM"/>
    </source>
</evidence>
<protein>
    <recommendedName>
        <fullName evidence="4">Protein takeout</fullName>
    </recommendedName>
</protein>
<dbReference type="Pfam" id="PF06585">
    <property type="entry name" value="JHBP"/>
    <property type="match status" value="1"/>
</dbReference>
<name>A0AA38MLK1_9CUCU</name>
<comment type="caution">
    <text evidence="2">The sequence shown here is derived from an EMBL/GenBank/DDBJ whole genome shotgun (WGS) entry which is preliminary data.</text>
</comment>
<keyword evidence="1" id="KW-0732">Signal</keyword>
<dbReference type="SMART" id="SM00700">
    <property type="entry name" value="JHBP"/>
    <property type="match status" value="1"/>
</dbReference>
<organism evidence="2 3">
    <name type="scientific">Zophobas morio</name>
    <dbReference type="NCBI Taxonomy" id="2755281"/>
    <lineage>
        <taxon>Eukaryota</taxon>
        <taxon>Metazoa</taxon>
        <taxon>Ecdysozoa</taxon>
        <taxon>Arthropoda</taxon>
        <taxon>Hexapoda</taxon>
        <taxon>Insecta</taxon>
        <taxon>Pterygota</taxon>
        <taxon>Neoptera</taxon>
        <taxon>Endopterygota</taxon>
        <taxon>Coleoptera</taxon>
        <taxon>Polyphaga</taxon>
        <taxon>Cucujiformia</taxon>
        <taxon>Tenebrionidae</taxon>
        <taxon>Zophobas</taxon>
    </lineage>
</organism>
<keyword evidence="3" id="KW-1185">Reference proteome</keyword>
<dbReference type="AlphaFoldDB" id="A0AA38MLK1"/>
<gene>
    <name evidence="2" type="ORF">Zmor_005319</name>
</gene>
<accession>A0AA38MLK1</accession>
<proteinExistence type="predicted"/>
<dbReference type="InterPro" id="IPR038606">
    <property type="entry name" value="To_sf"/>
</dbReference>
<evidence type="ECO:0000313" key="2">
    <source>
        <dbReference type="EMBL" id="KAJ3660891.1"/>
    </source>
</evidence>
<dbReference type="GO" id="GO:0005615">
    <property type="term" value="C:extracellular space"/>
    <property type="evidence" value="ECO:0007669"/>
    <property type="project" value="TreeGrafter"/>
</dbReference>
<dbReference type="InterPro" id="IPR010562">
    <property type="entry name" value="Haemolymph_juvenile_hormone-bd"/>
</dbReference>
<dbReference type="PANTHER" id="PTHR11008">
    <property type="entry name" value="PROTEIN TAKEOUT-LIKE PROTEIN"/>
    <property type="match status" value="1"/>
</dbReference>
<feature type="signal peptide" evidence="1">
    <location>
        <begin position="1"/>
        <end position="17"/>
    </location>
</feature>
<dbReference type="EMBL" id="JALNTZ010000002">
    <property type="protein sequence ID" value="KAJ3660891.1"/>
    <property type="molecule type" value="Genomic_DNA"/>
</dbReference>
<feature type="chain" id="PRO_5041355378" description="Protein takeout" evidence="1">
    <location>
        <begin position="18"/>
        <end position="244"/>
    </location>
</feature>
<dbReference type="Gene3D" id="3.15.10.30">
    <property type="entry name" value="Haemolymph juvenile hormone binding protein"/>
    <property type="match status" value="1"/>
</dbReference>
<reference evidence="2" key="1">
    <citation type="journal article" date="2023" name="G3 (Bethesda)">
        <title>Whole genome assemblies of Zophobas morio and Tenebrio molitor.</title>
        <authorList>
            <person name="Kaur S."/>
            <person name="Stinson S.A."/>
            <person name="diCenzo G.C."/>
        </authorList>
    </citation>
    <scope>NUCLEOTIDE SEQUENCE</scope>
    <source>
        <strain evidence="2">QUZm001</strain>
    </source>
</reference>
<evidence type="ECO:0000256" key="1">
    <source>
        <dbReference type="SAM" id="SignalP"/>
    </source>
</evidence>
<dbReference type="PANTHER" id="PTHR11008:SF32">
    <property type="entry name" value="CIRCADIAN CLOCK-CONTROLLED PROTEIN DAYWAKE-RELATED"/>
    <property type="match status" value="1"/>
</dbReference>
<evidence type="ECO:0000313" key="3">
    <source>
        <dbReference type="Proteomes" id="UP001168821"/>
    </source>
</evidence>